<organism evidence="1 2">
    <name type="scientific">Penicillium subrubescens</name>
    <dbReference type="NCBI Taxonomy" id="1316194"/>
    <lineage>
        <taxon>Eukaryota</taxon>
        <taxon>Fungi</taxon>
        <taxon>Dikarya</taxon>
        <taxon>Ascomycota</taxon>
        <taxon>Pezizomycotina</taxon>
        <taxon>Eurotiomycetes</taxon>
        <taxon>Eurotiomycetidae</taxon>
        <taxon>Eurotiales</taxon>
        <taxon>Aspergillaceae</taxon>
        <taxon>Penicillium</taxon>
    </lineage>
</organism>
<dbReference type="EMBL" id="MNBE01000719">
    <property type="protein sequence ID" value="OKO94280.1"/>
    <property type="molecule type" value="Genomic_DNA"/>
</dbReference>
<dbReference type="Proteomes" id="UP000186955">
    <property type="component" value="Unassembled WGS sequence"/>
</dbReference>
<evidence type="ECO:0000313" key="2">
    <source>
        <dbReference type="Proteomes" id="UP000186955"/>
    </source>
</evidence>
<gene>
    <name evidence="1" type="ORF">PENSUB_11547</name>
</gene>
<reference evidence="1 2" key="1">
    <citation type="submission" date="2016-10" db="EMBL/GenBank/DDBJ databases">
        <title>Genome sequence of the ascomycete fungus Penicillium subrubescens.</title>
        <authorList>
            <person name="De Vries R.P."/>
            <person name="Peng M."/>
            <person name="Dilokpimol A."/>
            <person name="Hilden K."/>
            <person name="Makela M.R."/>
            <person name="Grigoriev I."/>
            <person name="Riley R."/>
            <person name="Granchi Z."/>
        </authorList>
    </citation>
    <scope>NUCLEOTIDE SEQUENCE [LARGE SCALE GENOMIC DNA]</scope>
    <source>
        <strain evidence="1 2">CBS 132785</strain>
    </source>
</reference>
<comment type="caution">
    <text evidence="1">The sequence shown here is derived from an EMBL/GenBank/DDBJ whole genome shotgun (WGS) entry which is preliminary data.</text>
</comment>
<evidence type="ECO:0000313" key="1">
    <source>
        <dbReference type="EMBL" id="OKO94280.1"/>
    </source>
</evidence>
<dbReference type="InterPro" id="IPR036249">
    <property type="entry name" value="Thioredoxin-like_sf"/>
</dbReference>
<dbReference type="SUPFAM" id="SSF52833">
    <property type="entry name" value="Thioredoxin-like"/>
    <property type="match status" value="1"/>
</dbReference>
<dbReference type="AlphaFoldDB" id="A0A1Q5T223"/>
<proteinExistence type="predicted"/>
<dbReference type="PANTHER" id="PTHR33875">
    <property type="entry name" value="OS09G0542200 PROTEIN"/>
    <property type="match status" value="1"/>
</dbReference>
<name>A0A1Q5T223_9EURO</name>
<accession>A0A1Q5T223</accession>
<protein>
    <submittedName>
        <fullName evidence="1">Uncharacterized protein</fullName>
    </submittedName>
</protein>
<keyword evidence="2" id="KW-1185">Reference proteome</keyword>
<dbReference type="STRING" id="1316194.A0A1Q5T223"/>
<sequence length="169" mass="19058">MFKTFYAEGPTVAQQYGSRLQVIFRQQIQPWHPSSTLAHEAGAAVLRLAPEKFWEFSATLFQRQTEFFDVNVVNETRNKTYERLAKIAGSVGVDEQRVLALLLIPETSNPNELNVGNQVTNDIKWMTKANRVVGVHVTPTVFFNGVEERGISSSFTAAQWGEWLAKNVV</sequence>
<dbReference type="PANTHER" id="PTHR33875:SF2">
    <property type="entry name" value="ACR183CP"/>
    <property type="match status" value="1"/>
</dbReference>
<dbReference type="Gene3D" id="3.40.30.10">
    <property type="entry name" value="Glutaredoxin"/>
    <property type="match status" value="1"/>
</dbReference>